<evidence type="ECO:0000313" key="3">
    <source>
        <dbReference type="Proteomes" id="UP000600946"/>
    </source>
</evidence>
<evidence type="ECO:0000256" key="1">
    <source>
        <dbReference type="SAM" id="Phobius"/>
    </source>
</evidence>
<dbReference type="EMBL" id="BMUU01000003">
    <property type="protein sequence ID" value="GGY28173.1"/>
    <property type="molecule type" value="Genomic_DNA"/>
</dbReference>
<reference evidence="3" key="1">
    <citation type="journal article" date="2019" name="Int. J. Syst. Evol. Microbiol.">
        <title>The Global Catalogue of Microorganisms (GCM) 10K type strain sequencing project: providing services to taxonomists for standard genome sequencing and annotation.</title>
        <authorList>
            <consortium name="The Broad Institute Genomics Platform"/>
            <consortium name="The Broad Institute Genome Sequencing Center for Infectious Disease"/>
            <person name="Wu L."/>
            <person name="Ma J."/>
        </authorList>
    </citation>
    <scope>NUCLEOTIDE SEQUENCE [LARGE SCALE GENOMIC DNA]</scope>
    <source>
        <strain evidence="3">JCM 4594</strain>
    </source>
</reference>
<keyword evidence="3" id="KW-1185">Reference proteome</keyword>
<sequence>MPMGRASGAKRVVADWWARPRVRLVVLIPLWIATYGVGAVFWHLALGHTWGDAIAFAACMGVGQWAVQWWYARSQQRKQRTGQGPE</sequence>
<keyword evidence="1" id="KW-0812">Transmembrane</keyword>
<comment type="caution">
    <text evidence="2">The sequence shown here is derived from an EMBL/GenBank/DDBJ whole genome shotgun (WGS) entry which is preliminary data.</text>
</comment>
<evidence type="ECO:0000313" key="2">
    <source>
        <dbReference type="EMBL" id="GGY28173.1"/>
    </source>
</evidence>
<feature type="transmembrane region" description="Helical" evidence="1">
    <location>
        <begin position="50"/>
        <end position="71"/>
    </location>
</feature>
<keyword evidence="1" id="KW-0472">Membrane</keyword>
<organism evidence="2 3">
    <name type="scientific">Streptomyces xanthochromogenes</name>
    <dbReference type="NCBI Taxonomy" id="67384"/>
    <lineage>
        <taxon>Bacteria</taxon>
        <taxon>Bacillati</taxon>
        <taxon>Actinomycetota</taxon>
        <taxon>Actinomycetes</taxon>
        <taxon>Kitasatosporales</taxon>
        <taxon>Streptomycetaceae</taxon>
        <taxon>Streptomyces</taxon>
    </lineage>
</organism>
<feature type="transmembrane region" description="Helical" evidence="1">
    <location>
        <begin position="21"/>
        <end position="44"/>
    </location>
</feature>
<protein>
    <submittedName>
        <fullName evidence="2">Uncharacterized protein</fullName>
    </submittedName>
</protein>
<proteinExistence type="predicted"/>
<name>A0ABQ2ZY35_9ACTN</name>
<keyword evidence="1" id="KW-1133">Transmembrane helix</keyword>
<gene>
    <name evidence="2" type="ORF">GCM10010326_22220</name>
</gene>
<dbReference type="Proteomes" id="UP000600946">
    <property type="component" value="Unassembled WGS sequence"/>
</dbReference>
<accession>A0ABQ2ZY35</accession>